<comment type="caution">
    <text evidence="1">The sequence shown here is derived from an EMBL/GenBank/DDBJ whole genome shotgun (WGS) entry which is preliminary data.</text>
</comment>
<evidence type="ECO:0000313" key="1">
    <source>
        <dbReference type="EMBL" id="MPM37254.1"/>
    </source>
</evidence>
<accession>A0A644ZHE7</accession>
<dbReference type="AlphaFoldDB" id="A0A644ZHE7"/>
<gene>
    <name evidence="1" type="ORF">SDC9_83861</name>
</gene>
<sequence>MCFLPFLGGINFSTLSEKKMTPILSLFWMAENAKVAAISATVSRLIFSDDPKPRLSDTSISSITVSSRSSSKIFTYGRLYRAVTFQSISRISSPYWYSRTSENAIPRPLKAEWYCPAKIFRDNPRAFISICRTFFSNSLVSIYSLFLRRKRHLSTSSSLPFFRPPGRYY</sequence>
<organism evidence="1">
    <name type="scientific">bioreactor metagenome</name>
    <dbReference type="NCBI Taxonomy" id="1076179"/>
    <lineage>
        <taxon>unclassified sequences</taxon>
        <taxon>metagenomes</taxon>
        <taxon>ecological metagenomes</taxon>
    </lineage>
</organism>
<dbReference type="EMBL" id="VSSQ01007881">
    <property type="protein sequence ID" value="MPM37254.1"/>
    <property type="molecule type" value="Genomic_DNA"/>
</dbReference>
<proteinExistence type="predicted"/>
<protein>
    <submittedName>
        <fullName evidence="1">Uncharacterized protein</fullName>
    </submittedName>
</protein>
<reference evidence="1" key="1">
    <citation type="submission" date="2019-08" db="EMBL/GenBank/DDBJ databases">
        <authorList>
            <person name="Kucharzyk K."/>
            <person name="Murdoch R.W."/>
            <person name="Higgins S."/>
            <person name="Loffler F."/>
        </authorList>
    </citation>
    <scope>NUCLEOTIDE SEQUENCE</scope>
</reference>
<name>A0A644ZHE7_9ZZZZ</name>